<evidence type="ECO:0000256" key="3">
    <source>
        <dbReference type="ARBA" id="ARBA00022840"/>
    </source>
</evidence>
<evidence type="ECO:0000313" key="5">
    <source>
        <dbReference type="Proteomes" id="UP000887540"/>
    </source>
</evidence>
<proteinExistence type="inferred from homology"/>
<dbReference type="PANTHER" id="PTHR19375">
    <property type="entry name" value="HEAT SHOCK PROTEIN 70KDA"/>
    <property type="match status" value="1"/>
</dbReference>
<evidence type="ECO:0000256" key="2">
    <source>
        <dbReference type="ARBA" id="ARBA00022741"/>
    </source>
</evidence>
<dbReference type="PROSITE" id="PS01036">
    <property type="entry name" value="HSP70_3"/>
    <property type="match status" value="1"/>
</dbReference>
<keyword evidence="3" id="KW-0067">ATP-binding</keyword>
<dbReference type="SUPFAM" id="SSF53067">
    <property type="entry name" value="Actin-like ATPase domain"/>
    <property type="match status" value="1"/>
</dbReference>
<organism evidence="5 6">
    <name type="scientific">Acrobeloides nanus</name>
    <dbReference type="NCBI Taxonomy" id="290746"/>
    <lineage>
        <taxon>Eukaryota</taxon>
        <taxon>Metazoa</taxon>
        <taxon>Ecdysozoa</taxon>
        <taxon>Nematoda</taxon>
        <taxon>Chromadorea</taxon>
        <taxon>Rhabditida</taxon>
        <taxon>Tylenchina</taxon>
        <taxon>Cephalobomorpha</taxon>
        <taxon>Cephaloboidea</taxon>
        <taxon>Cephalobidae</taxon>
        <taxon>Acrobeloides</taxon>
    </lineage>
</organism>
<evidence type="ECO:0000256" key="1">
    <source>
        <dbReference type="ARBA" id="ARBA00007381"/>
    </source>
</evidence>
<evidence type="ECO:0000313" key="6">
    <source>
        <dbReference type="WBParaSite" id="ACRNAN_scaffold1789.g30848.t1"/>
    </source>
</evidence>
<dbReference type="Pfam" id="PF00012">
    <property type="entry name" value="HSP70"/>
    <property type="match status" value="1"/>
</dbReference>
<dbReference type="InterPro" id="IPR018181">
    <property type="entry name" value="Heat_shock_70_CS"/>
</dbReference>
<comment type="similarity">
    <text evidence="1">Belongs to the heat shock protein 70 family.</text>
</comment>
<evidence type="ECO:0000256" key="4">
    <source>
        <dbReference type="SAM" id="MobiDB-lite"/>
    </source>
</evidence>
<protein>
    <submittedName>
        <fullName evidence="6">Heat shock protein 70</fullName>
    </submittedName>
</protein>
<feature type="region of interest" description="Disordered" evidence="4">
    <location>
        <begin position="87"/>
        <end position="119"/>
    </location>
</feature>
<accession>A0A914D3I4</accession>
<dbReference type="GO" id="GO:0005524">
    <property type="term" value="F:ATP binding"/>
    <property type="evidence" value="ECO:0007669"/>
    <property type="project" value="UniProtKB-KW"/>
</dbReference>
<sequence>MVIYGTLQETNMTTDQINKVILVGGSSRIPEIKEMLEKIFTGVELNCSLNPDEAIAYGATLRANQKITNDIPNIRLNEANAKRLENTSLELKQLDSKKKGKEHQRKDEETSMKSNGIDISRSFIKKEKVKLNKI</sequence>
<dbReference type="PRINTS" id="PR00301">
    <property type="entry name" value="HEATSHOCK70"/>
</dbReference>
<keyword evidence="5" id="KW-1185">Reference proteome</keyword>
<dbReference type="InterPro" id="IPR043129">
    <property type="entry name" value="ATPase_NBD"/>
</dbReference>
<dbReference type="GO" id="GO:0140662">
    <property type="term" value="F:ATP-dependent protein folding chaperone"/>
    <property type="evidence" value="ECO:0007669"/>
    <property type="project" value="InterPro"/>
</dbReference>
<dbReference type="AlphaFoldDB" id="A0A914D3I4"/>
<keyword evidence="2" id="KW-0547">Nucleotide-binding</keyword>
<dbReference type="WBParaSite" id="ACRNAN_scaffold1789.g30848.t1">
    <property type="protein sequence ID" value="ACRNAN_scaffold1789.g30848.t1"/>
    <property type="gene ID" value="ACRNAN_scaffold1789.g30848"/>
</dbReference>
<name>A0A914D3I4_9BILA</name>
<dbReference type="Proteomes" id="UP000887540">
    <property type="component" value="Unplaced"/>
</dbReference>
<dbReference type="Gene3D" id="3.30.420.40">
    <property type="match status" value="2"/>
</dbReference>
<reference evidence="6" key="1">
    <citation type="submission" date="2022-11" db="UniProtKB">
        <authorList>
            <consortium name="WormBaseParasite"/>
        </authorList>
    </citation>
    <scope>IDENTIFICATION</scope>
</reference>
<dbReference type="GO" id="GO:0006950">
    <property type="term" value="P:response to stress"/>
    <property type="evidence" value="ECO:0007669"/>
    <property type="project" value="UniProtKB-ARBA"/>
</dbReference>
<dbReference type="InterPro" id="IPR013126">
    <property type="entry name" value="Hsp_70_fam"/>
</dbReference>